<feature type="compositionally biased region" description="Acidic residues" evidence="6">
    <location>
        <begin position="1918"/>
        <end position="2009"/>
    </location>
</feature>
<feature type="compositionally biased region" description="Acidic residues" evidence="6">
    <location>
        <begin position="2068"/>
        <end position="2092"/>
    </location>
</feature>
<feature type="compositionally biased region" description="Acidic residues" evidence="6">
    <location>
        <begin position="1867"/>
        <end position="1883"/>
    </location>
</feature>
<name>A0AAV9HD91_9PEZI</name>
<dbReference type="EMBL" id="MU865093">
    <property type="protein sequence ID" value="KAK4457861.1"/>
    <property type="molecule type" value="Genomic_DNA"/>
</dbReference>
<evidence type="ECO:0000313" key="8">
    <source>
        <dbReference type="Proteomes" id="UP001321749"/>
    </source>
</evidence>
<feature type="compositionally biased region" description="Low complexity" evidence="6">
    <location>
        <begin position="1849"/>
        <end position="1863"/>
    </location>
</feature>
<dbReference type="GO" id="GO:0031491">
    <property type="term" value="F:nucleosome binding"/>
    <property type="evidence" value="ECO:0007669"/>
    <property type="project" value="TreeGrafter"/>
</dbReference>
<evidence type="ECO:0000256" key="1">
    <source>
        <dbReference type="ARBA" id="ARBA00002687"/>
    </source>
</evidence>
<feature type="compositionally biased region" description="Low complexity" evidence="6">
    <location>
        <begin position="334"/>
        <end position="349"/>
    </location>
</feature>
<comment type="caution">
    <text evidence="7">The sequence shown here is derived from an EMBL/GenBank/DDBJ whole genome shotgun (WGS) entry which is preliminary data.</text>
</comment>
<dbReference type="Proteomes" id="UP001321749">
    <property type="component" value="Unassembled WGS sequence"/>
</dbReference>
<sequence>MPAFSAINVEPEETISEEIDNSRDLHVEDALKLFQNALKLHAQGPRFFDQASAAYDSLFQSEIFKYPEAKTEYERNEAGQDGALTAEPVFAPVDIAVPDADSFSSSLPEAFYLSYKNHGQFAIDKIKHKLRKSPAAKEAVLDDPAVQEDARRALEDFSAALDRDPSDAELWRKTARIAAFLKSSRISRYSLEAAIELDDDPAVDEVEPPSLAEGFAGEQLKEKLGVLGDEMALSHPIMKPFVERGIPRHLSRFLDPLPYLPDPTKSLAIPRSDAVEQTSPRLVISLPRRSWAELGAAIVRFSTQEGLSGHAVSIECPDEGSDNEEEDDEDVQMEIDLQLLPPESSPLPDKSSDTVRAEDQSLSQQAAEGGAVAEEPKAEPETLSPNGRPARSLPARKRSHSAAGIPEPPEEENADFKRSKRTRRRDTAMEEAMDPATLLATQLQPLQAADQNLFQTTKNLLENLGVTDRMTLERIAEILDSCASDDRTAKIQNLATVDLRDSLLKFDGDTAAVLLSKRDRPELSLTAFLEHAKSGSQRVNEPRAFDDTRGLRALSDRLNEGWSSIHDLAYGYVKSLTPAYTKFKWSEDTKASLVEVISRLDASIYETVTYELELCQKSQHHDELAELAFMVQMLFELHLDVCDRITNPSSAADQSTRAKAQLRLKRWMDLATDVTRLRNPEPNDELSLRFLWAGVYSTTFEPDVPRDHILNCWHSLREHLSASSADINLPNNAVMPEVSPAAAEREISKLTTMDFFLGMFQEDMGDPTAVIDNLEPVLNPDTVYISVSDSSESVEADGVNGASSKPKQQRLPITECASQGLRDLWKFLKTSGTELRLLLWSRLGEAYGKISYTTKQFSCFLRSIETIMTDFEREDYTDASPESRKILLMTMLRALDDLIIPSLHLALNDNSAFDIIDEEHLKSTLSALAKVNCLLHVAAMYGDELRIGMTAAPPGGSALKTFLSRLQEMQVRTWSLQYTMIKVGINQHPEAFPDHENDLAEYLAAVHQVLGLRKCCKSSNKIFLKMMRIELLKQKNIENWEDYLGQVLYDLHGLKLGVGVWEVQEHGCETENLEKRQALQLVDKITVLANRMSMKDLLKSDLKTTIERMQQAIGSTKSNPQMTHNLRNYTEYLKSPIHPLHLFQALKGSVHLDAVTINTQESLPAKHGWFFLLGMIALTKFKGVELTRRQTPGATDDLRIGATFLRLQLQFTPDRWDAWFRLAECFDYELDEAVLWSADKMNKDRAELVKLQRSSIHCYTLALSHSAAWAADPAAHGASEGDEEALNDMYHEFAMRLYASSREPFAMEPFQHPEQERWFIGSGGEGTFKKALHNQMSDYQVWKFAAHLFKKAMVGKPKDWKNPYMVAKCLWKMYQKPAEELDERNRERRPTVQMVLDALEKTVEVVRALPKPRSGQDPILEPHYKMLSVVNKLVLRGDLPAQEGADVLARQPYAPDRGGEVVISNDDDWEAYVIRCVRYLRDKDKSNWQHRIIIRHARILYDEHAEENDSASFVAAKAAFSVLRENMFTKTMVMNVWKCDAERPGRHHVYTEQYIRFMVKLLVVMNDRANLEALLRRIRKKGADFYHFNELWQFCVVTFVKLLRQACSILPSEEDVFKNLSLEEFDSVGEKVTEWATSPAAEGHGALTAMKEAVEIKKLNANLMKAGPIDDLIADCFSSIYLHIKPNLPGPVEVPSNSDAKEEGADMAAELKSKLLHNLLSQDREPTVLGSLRAASEQLDRSEKHSVAGEAAPRAHRMGVRRPNILRKADDAVQAVLRAAEAPKSAGGLSGATRSRRSFSSGRNGLAARGEAGGESSGEENGSQHGEGGDEDVEMKDARPTSSRRAQTSGAGDDSDASSPPGSVHDDADDESDLSDVPADYEDNVPASLLFPNLRRSVDAAIATGAGERTTRETTAESNEEEEEEEGEEGEGEEEEEEEEEEEDDDDDDQEHEEGEGETVLEEGETLLEEGETALEEGEGETILEEGETILEDEDEDEDEEMESAEEVINEDHEYHEEEREGEELVDTEMEDPDQGDEAEEEDEEDEEEDEDEDESMIARPEGHSTEADEDGDDEEEEEDEEGTEEEATEME</sequence>
<dbReference type="GO" id="GO:0005634">
    <property type="term" value="C:nucleus"/>
    <property type="evidence" value="ECO:0007669"/>
    <property type="project" value="UniProtKB-SubCell"/>
</dbReference>
<gene>
    <name evidence="7" type="ORF">QBC42DRAFT_291144</name>
</gene>
<evidence type="ECO:0000313" key="7">
    <source>
        <dbReference type="EMBL" id="KAK4457861.1"/>
    </source>
</evidence>
<dbReference type="InterPro" id="IPR033053">
    <property type="entry name" value="Hir3/CABIN1"/>
</dbReference>
<dbReference type="GO" id="GO:0000417">
    <property type="term" value="C:HIR complex"/>
    <property type="evidence" value="ECO:0007669"/>
    <property type="project" value="TreeGrafter"/>
</dbReference>
<dbReference type="Gene3D" id="1.25.40.10">
    <property type="entry name" value="Tetratricopeptide repeat domain"/>
    <property type="match status" value="1"/>
</dbReference>
<proteinExistence type="inferred from homology"/>
<feature type="compositionally biased region" description="Low complexity" evidence="6">
    <location>
        <begin position="1798"/>
        <end position="1810"/>
    </location>
</feature>
<dbReference type="PANTHER" id="PTHR15502">
    <property type="entry name" value="CALCINEURIN-BINDING PROTEIN CABIN 1-RELATED"/>
    <property type="match status" value="1"/>
</dbReference>
<evidence type="ECO:0000256" key="6">
    <source>
        <dbReference type="SAM" id="MobiDB-lite"/>
    </source>
</evidence>
<feature type="region of interest" description="Disordered" evidence="6">
    <location>
        <begin position="1780"/>
        <end position="2092"/>
    </location>
</feature>
<organism evidence="7 8">
    <name type="scientific">Cladorrhinum samala</name>
    <dbReference type="NCBI Taxonomy" id="585594"/>
    <lineage>
        <taxon>Eukaryota</taxon>
        <taxon>Fungi</taxon>
        <taxon>Dikarya</taxon>
        <taxon>Ascomycota</taxon>
        <taxon>Pezizomycotina</taxon>
        <taxon>Sordariomycetes</taxon>
        <taxon>Sordariomycetidae</taxon>
        <taxon>Sordariales</taxon>
        <taxon>Podosporaceae</taxon>
        <taxon>Cladorrhinum</taxon>
    </lineage>
</organism>
<feature type="compositionally biased region" description="Basic and acidic residues" evidence="6">
    <location>
        <begin position="350"/>
        <end position="359"/>
    </location>
</feature>
<dbReference type="InterPro" id="IPR011990">
    <property type="entry name" value="TPR-like_helical_dom_sf"/>
</dbReference>
<reference evidence="7" key="1">
    <citation type="journal article" date="2023" name="Mol. Phylogenet. Evol.">
        <title>Genome-scale phylogeny and comparative genomics of the fungal order Sordariales.</title>
        <authorList>
            <person name="Hensen N."/>
            <person name="Bonometti L."/>
            <person name="Westerberg I."/>
            <person name="Brannstrom I.O."/>
            <person name="Guillou S."/>
            <person name="Cros-Aarteil S."/>
            <person name="Calhoun S."/>
            <person name="Haridas S."/>
            <person name="Kuo A."/>
            <person name="Mondo S."/>
            <person name="Pangilinan J."/>
            <person name="Riley R."/>
            <person name="LaButti K."/>
            <person name="Andreopoulos B."/>
            <person name="Lipzen A."/>
            <person name="Chen C."/>
            <person name="Yan M."/>
            <person name="Daum C."/>
            <person name="Ng V."/>
            <person name="Clum A."/>
            <person name="Steindorff A."/>
            <person name="Ohm R.A."/>
            <person name="Martin F."/>
            <person name="Silar P."/>
            <person name="Natvig D.O."/>
            <person name="Lalanne C."/>
            <person name="Gautier V."/>
            <person name="Ament-Velasquez S.L."/>
            <person name="Kruys A."/>
            <person name="Hutchinson M.I."/>
            <person name="Powell A.J."/>
            <person name="Barry K."/>
            <person name="Miller A.N."/>
            <person name="Grigoriev I.V."/>
            <person name="Debuchy R."/>
            <person name="Gladieux P."/>
            <person name="Hiltunen Thoren M."/>
            <person name="Johannesson H."/>
        </authorList>
    </citation>
    <scope>NUCLEOTIDE SEQUENCE</scope>
    <source>
        <strain evidence="7">PSN324</strain>
    </source>
</reference>
<keyword evidence="8" id="KW-1185">Reference proteome</keyword>
<dbReference type="PANTHER" id="PTHR15502:SF7">
    <property type="entry name" value="CALCINEURIN-BINDING PROTEIN CABIN-1"/>
    <property type="match status" value="1"/>
</dbReference>
<feature type="region of interest" description="Disordered" evidence="6">
    <location>
        <begin position="308"/>
        <end position="428"/>
    </location>
</feature>
<comment type="function">
    <text evidence="1">Has a role in a nucleosome assembly pathway that is required for the integrity of heterochromatin and proper chromosome segregation.</text>
</comment>
<feature type="compositionally biased region" description="Acidic residues" evidence="6">
    <location>
        <begin position="2020"/>
        <end position="2056"/>
    </location>
</feature>
<keyword evidence="5" id="KW-0539">Nucleus</keyword>
<feature type="compositionally biased region" description="Acidic residues" evidence="6">
    <location>
        <begin position="316"/>
        <end position="333"/>
    </location>
</feature>
<evidence type="ECO:0000256" key="2">
    <source>
        <dbReference type="ARBA" id="ARBA00004123"/>
    </source>
</evidence>
<evidence type="ECO:0000256" key="5">
    <source>
        <dbReference type="ARBA" id="ARBA00023242"/>
    </source>
</evidence>
<comment type="similarity">
    <text evidence="3">Belongs to the HIR3 family.</text>
</comment>
<accession>A0AAV9HD91</accession>
<feature type="region of interest" description="Disordered" evidence="6">
    <location>
        <begin position="1736"/>
        <end position="1766"/>
    </location>
</feature>
<feature type="compositionally biased region" description="Basic and acidic residues" evidence="6">
    <location>
        <begin position="1738"/>
        <end position="1747"/>
    </location>
</feature>
<feature type="compositionally biased region" description="Basic and acidic residues" evidence="6">
    <location>
        <begin position="2010"/>
        <end position="2019"/>
    </location>
</feature>
<evidence type="ECO:0000256" key="3">
    <source>
        <dbReference type="ARBA" id="ARBA00007335"/>
    </source>
</evidence>
<protein>
    <recommendedName>
        <fullName evidence="4">Histone transcription regulator 3 homolog</fullName>
    </recommendedName>
</protein>
<comment type="subcellular location">
    <subcellularLocation>
        <location evidence="2">Nucleus</location>
    </subcellularLocation>
</comment>
<evidence type="ECO:0000256" key="4">
    <source>
        <dbReference type="ARBA" id="ARBA00014848"/>
    </source>
</evidence>
<dbReference type="GO" id="GO:0006325">
    <property type="term" value="P:chromatin organization"/>
    <property type="evidence" value="ECO:0007669"/>
    <property type="project" value="InterPro"/>
</dbReference>
<reference evidence="7" key="2">
    <citation type="submission" date="2023-06" db="EMBL/GenBank/DDBJ databases">
        <authorList>
            <consortium name="Lawrence Berkeley National Laboratory"/>
            <person name="Mondo S.J."/>
            <person name="Hensen N."/>
            <person name="Bonometti L."/>
            <person name="Westerberg I."/>
            <person name="Brannstrom I.O."/>
            <person name="Guillou S."/>
            <person name="Cros-Aarteil S."/>
            <person name="Calhoun S."/>
            <person name="Haridas S."/>
            <person name="Kuo A."/>
            <person name="Pangilinan J."/>
            <person name="Riley R."/>
            <person name="Labutti K."/>
            <person name="Andreopoulos B."/>
            <person name="Lipzen A."/>
            <person name="Chen C."/>
            <person name="Yanf M."/>
            <person name="Daum C."/>
            <person name="Ng V."/>
            <person name="Clum A."/>
            <person name="Steindorff A."/>
            <person name="Ohm R."/>
            <person name="Martin F."/>
            <person name="Silar P."/>
            <person name="Natvig D."/>
            <person name="Lalanne C."/>
            <person name="Gautier V."/>
            <person name="Ament-Velasquez S.L."/>
            <person name="Kruys A."/>
            <person name="Hutchinson M.I."/>
            <person name="Powell A.J."/>
            <person name="Barry K."/>
            <person name="Miller A.N."/>
            <person name="Grigoriev I.V."/>
            <person name="Debuchy R."/>
            <person name="Gladieux P."/>
            <person name="Thoren M.H."/>
            <person name="Johannesson H."/>
        </authorList>
    </citation>
    <scope>NUCLEOTIDE SEQUENCE</scope>
    <source>
        <strain evidence="7">PSN324</strain>
    </source>
</reference>